<evidence type="ECO:0000313" key="2">
    <source>
        <dbReference type="Proteomes" id="UP001144372"/>
    </source>
</evidence>
<name>A0A9W6L9B5_9BACT</name>
<gene>
    <name evidence="1" type="ORF">DAMNIGENAA_28620</name>
</gene>
<accession>A0A9W6L9B5</accession>
<dbReference type="RefSeq" id="WP_281795235.1">
    <property type="nucleotide sequence ID" value="NZ_BSDR01000001.1"/>
</dbReference>
<proteinExistence type="predicted"/>
<dbReference type="Proteomes" id="UP001144372">
    <property type="component" value="Unassembled WGS sequence"/>
</dbReference>
<reference evidence="1" key="1">
    <citation type="submission" date="2022-12" db="EMBL/GenBank/DDBJ databases">
        <title>Reference genome sequencing for broad-spectrum identification of bacterial and archaeal isolates by mass spectrometry.</title>
        <authorList>
            <person name="Sekiguchi Y."/>
            <person name="Tourlousse D.M."/>
        </authorList>
    </citation>
    <scope>NUCLEOTIDE SEQUENCE</scope>
    <source>
        <strain evidence="1">ASRB1</strain>
    </source>
</reference>
<dbReference type="AlphaFoldDB" id="A0A9W6L9B5"/>
<keyword evidence="2" id="KW-1185">Reference proteome</keyword>
<evidence type="ECO:0000313" key="1">
    <source>
        <dbReference type="EMBL" id="GLI35429.1"/>
    </source>
</evidence>
<dbReference type="EMBL" id="BSDR01000001">
    <property type="protein sequence ID" value="GLI35429.1"/>
    <property type="molecule type" value="Genomic_DNA"/>
</dbReference>
<protein>
    <submittedName>
        <fullName evidence="1">Uncharacterized protein</fullName>
    </submittedName>
</protein>
<comment type="caution">
    <text evidence="1">The sequence shown here is derived from an EMBL/GenBank/DDBJ whole genome shotgun (WGS) entry which is preliminary data.</text>
</comment>
<organism evidence="1 2">
    <name type="scientific">Desulforhabdus amnigena</name>
    <dbReference type="NCBI Taxonomy" id="40218"/>
    <lineage>
        <taxon>Bacteria</taxon>
        <taxon>Pseudomonadati</taxon>
        <taxon>Thermodesulfobacteriota</taxon>
        <taxon>Syntrophobacteria</taxon>
        <taxon>Syntrophobacterales</taxon>
        <taxon>Syntrophobacteraceae</taxon>
        <taxon>Desulforhabdus</taxon>
    </lineage>
</organism>
<sequence>MAQAELPSKPPVKSKIEWGAKIIVLLAAIQDPFTQSILLGLFKDFNVSVPEGMFSRIMALLGVFIWVSRRFFTSTVIAKPNLKDPWS</sequence>